<gene>
    <name evidence="1" type="ORF">DWX92_09930</name>
</gene>
<evidence type="ECO:0008006" key="3">
    <source>
        <dbReference type="Google" id="ProtNLM"/>
    </source>
</evidence>
<dbReference type="Proteomes" id="UP000285274">
    <property type="component" value="Unassembled WGS sequence"/>
</dbReference>
<dbReference type="AlphaFoldDB" id="A0A412IXN4"/>
<proteinExistence type="predicted"/>
<protein>
    <recommendedName>
        <fullName evidence="3">Helicase/UvrB N-terminal domain-containing protein</fullName>
    </recommendedName>
</protein>
<name>A0A412IXN4_9FIRM</name>
<dbReference type="RefSeq" id="WP_118320494.1">
    <property type="nucleotide sequence ID" value="NZ_QRVM01000055.1"/>
</dbReference>
<reference evidence="1 2" key="1">
    <citation type="submission" date="2018-08" db="EMBL/GenBank/DDBJ databases">
        <title>A genome reference for cultivated species of the human gut microbiota.</title>
        <authorList>
            <person name="Zou Y."/>
            <person name="Xue W."/>
            <person name="Luo G."/>
        </authorList>
    </citation>
    <scope>NUCLEOTIDE SEQUENCE [LARGE SCALE GENOMIC DNA]</scope>
    <source>
        <strain evidence="1 2">AF22-10AC</strain>
    </source>
</reference>
<organism evidence="1 2">
    <name type="scientific">Holdemanella biformis</name>
    <dbReference type="NCBI Taxonomy" id="1735"/>
    <lineage>
        <taxon>Bacteria</taxon>
        <taxon>Bacillati</taxon>
        <taxon>Bacillota</taxon>
        <taxon>Erysipelotrichia</taxon>
        <taxon>Erysipelotrichales</taxon>
        <taxon>Erysipelotrichaceae</taxon>
        <taxon>Holdemanella</taxon>
    </lineage>
</organism>
<evidence type="ECO:0000313" key="1">
    <source>
        <dbReference type="EMBL" id="RGS44793.1"/>
    </source>
</evidence>
<sequence>MKQLLENIIERKENGLYFVNTPTGSAKSYSAVQLMKNHYKHFGQHFIFITNNLNNLPMEDLEKAFGDDFKNQVIRVESIVDNIVHNFDETIIPEVYKKNESYKGLVNCLKNYEYQAKNIQRELDNGKTPIVGVLKYFEQSKEELMKADSLFRKEIRMNLMRSGLSELSLEERKAVMKSKYKWLNVLYPAMFVEDYKVICMSVKRFFTFIDPIYMKKYRFSESKIIDNSVLFIDEVDATKNEINNIILENSLNSTVELIPMIHRIADQFIYWNENMPRTLKNLVTKENEKFKKARHEALDIRKKYHDELPYYCSQIKNRNFLMNDATYHANFEDHSKKNAYVYYDTNKNQMTIEIENSRNNVSDTTSEVYSLFTVIRAMNHFLISAKHFFDDVAVKYKNYKNAKSKEEDQINDEEALHSIYKVFRLTDADILYFDNEIHIQPQIKVNQEEKHFKKTNGYYNRGIRSFEFTNQKKDSLNTSFNYIYLSQSAERILVLLAKKAIVIGLSATCNIDSVLSNYSLRYLKENLEDSFHQIEDEDHKRIKDTYSVLNQKYESEEIQVHIEEVMDCLDLDKKGMIYSVFEDFKVQRKVERIFSCNGINDLYSIKRYLGMAQVYRYFIIHEDIRSFLCLNNALPKENSNFDLGILKKLFDVVNEENQFDKNNVHIEVLKSGISFDADKKDILDCLSNGEKVFVISAYATIGAGQNMAYKLPEHSDTVNLTDFSNKEDGRNYKKDFDGIHLGDITNVVTNLLDADSDFDESDLLHCLIELENLYENNEITHHILNKGIQSAYEKLKNPKTQVFFKGIRECRSVRLFKTKQIIQAIGRLSRSFNKNKTIHILVTKDIVHSFDTTVLESEILSPETMQLAMYAKERQQSIPLYDYVENEACKISSEGKFYIYELLSGDWNEEKIRLYKELGETCLKCPTSSDLDNEIVKEYYIHSHGPFNKYYFVDVKDFEYIDIFFNASKDETKLRIQNGKKNQEWLINYLHEVSEENCRLANMLNYPGLKEEFNKYGYATCFEENDYMLSPVLYQNIYKGRLGEFVGKFIIKQELGIDLKELDTEEFERFDFKYGDIYIDFKHWRYSSYSWKTMSKKILTKLDEVHGKKVLVINIFDEKDMDQIMESERIIEIPSLLEKDGFHVNQEAINTIRKYLEDEGND</sequence>
<comment type="caution">
    <text evidence="1">The sequence shown here is derived from an EMBL/GenBank/DDBJ whole genome shotgun (WGS) entry which is preliminary data.</text>
</comment>
<evidence type="ECO:0000313" key="2">
    <source>
        <dbReference type="Proteomes" id="UP000285274"/>
    </source>
</evidence>
<dbReference type="EMBL" id="QRVM01000055">
    <property type="protein sequence ID" value="RGS44793.1"/>
    <property type="molecule type" value="Genomic_DNA"/>
</dbReference>
<accession>A0A412IXN4</accession>